<reference evidence="2 3" key="1">
    <citation type="submission" date="2022-03" db="EMBL/GenBank/DDBJ databases">
        <authorList>
            <person name="Brunel B."/>
        </authorList>
    </citation>
    <scope>NUCLEOTIDE SEQUENCE [LARGE SCALE GENOMIC DNA]</scope>
    <source>
        <strain evidence="2">STM5069sample</strain>
    </source>
</reference>
<dbReference type="EMBL" id="CAKXZT010000130">
    <property type="protein sequence ID" value="CAH2402761.1"/>
    <property type="molecule type" value="Genomic_DNA"/>
</dbReference>
<evidence type="ECO:0000313" key="2">
    <source>
        <dbReference type="EMBL" id="CAH2402761.1"/>
    </source>
</evidence>
<comment type="caution">
    <text evidence="2">The sequence shown here is derived from an EMBL/GenBank/DDBJ whole genome shotgun (WGS) entry which is preliminary data.</text>
</comment>
<evidence type="ECO:0000256" key="1">
    <source>
        <dbReference type="SAM" id="MobiDB-lite"/>
    </source>
</evidence>
<dbReference type="Proteomes" id="UP001153050">
    <property type="component" value="Unassembled WGS sequence"/>
</dbReference>
<gene>
    <name evidence="2" type="ORF">MES5069_350040</name>
</gene>
<accession>A0ABM9E119</accession>
<name>A0ABM9E119_9HYPH</name>
<feature type="region of interest" description="Disordered" evidence="1">
    <location>
        <begin position="122"/>
        <end position="142"/>
    </location>
</feature>
<evidence type="ECO:0000313" key="3">
    <source>
        <dbReference type="Proteomes" id="UP001153050"/>
    </source>
</evidence>
<sequence>MAPLYRQVPSRAFVPEVTEGDAESLTTHVFDSEICSSLANAFDVRSQERKYVFPYRLVGPPAVGARYGKARSYENQRQAVCRHPQRPARGSLFANRLHTCWPPSFATQFAWKDLLSQPPYLQHSTTGGGLRSHESRGGVVGV</sequence>
<organism evidence="2 3">
    <name type="scientific">Mesorhizobium escarrei</name>
    <dbReference type="NCBI Taxonomy" id="666018"/>
    <lineage>
        <taxon>Bacteria</taxon>
        <taxon>Pseudomonadati</taxon>
        <taxon>Pseudomonadota</taxon>
        <taxon>Alphaproteobacteria</taxon>
        <taxon>Hyphomicrobiales</taxon>
        <taxon>Phyllobacteriaceae</taxon>
        <taxon>Mesorhizobium</taxon>
    </lineage>
</organism>
<protein>
    <submittedName>
        <fullName evidence="2">Uncharacterized protein</fullName>
    </submittedName>
</protein>
<keyword evidence="3" id="KW-1185">Reference proteome</keyword>
<proteinExistence type="predicted"/>